<dbReference type="InterPro" id="IPR016181">
    <property type="entry name" value="Acyl_CoA_acyltransferase"/>
</dbReference>
<dbReference type="RefSeq" id="WP_200505219.1">
    <property type="nucleotide sequence ID" value="NZ_JAEHFX010000002.1"/>
</dbReference>
<organism evidence="2 3">
    <name type="scientific">Adhaeribacter terrigena</name>
    <dbReference type="NCBI Taxonomy" id="2793070"/>
    <lineage>
        <taxon>Bacteria</taxon>
        <taxon>Pseudomonadati</taxon>
        <taxon>Bacteroidota</taxon>
        <taxon>Cytophagia</taxon>
        <taxon>Cytophagales</taxon>
        <taxon>Hymenobacteraceae</taxon>
        <taxon>Adhaeribacter</taxon>
    </lineage>
</organism>
<dbReference type="CDD" id="cd04301">
    <property type="entry name" value="NAT_SF"/>
    <property type="match status" value="1"/>
</dbReference>
<evidence type="ECO:0000259" key="1">
    <source>
        <dbReference type="PROSITE" id="PS51186"/>
    </source>
</evidence>
<accession>A0ABS1BZC3</accession>
<evidence type="ECO:0000313" key="2">
    <source>
        <dbReference type="EMBL" id="MBK0402474.1"/>
    </source>
</evidence>
<evidence type="ECO:0000313" key="3">
    <source>
        <dbReference type="Proteomes" id="UP000644147"/>
    </source>
</evidence>
<dbReference type="Pfam" id="PF00583">
    <property type="entry name" value="Acetyltransf_1"/>
    <property type="match status" value="1"/>
</dbReference>
<dbReference type="SUPFAM" id="SSF55729">
    <property type="entry name" value="Acyl-CoA N-acyltransferases (Nat)"/>
    <property type="match status" value="1"/>
</dbReference>
<dbReference type="Proteomes" id="UP000644147">
    <property type="component" value="Unassembled WGS sequence"/>
</dbReference>
<dbReference type="InterPro" id="IPR000182">
    <property type="entry name" value="GNAT_dom"/>
</dbReference>
<dbReference type="PROSITE" id="PS51186">
    <property type="entry name" value="GNAT"/>
    <property type="match status" value="1"/>
</dbReference>
<gene>
    <name evidence="2" type="ORF">I5M27_05720</name>
</gene>
<dbReference type="EMBL" id="JAEHFX010000002">
    <property type="protein sequence ID" value="MBK0402474.1"/>
    <property type="molecule type" value="Genomic_DNA"/>
</dbReference>
<proteinExistence type="predicted"/>
<comment type="caution">
    <text evidence="2">The sequence shown here is derived from an EMBL/GenBank/DDBJ whole genome shotgun (WGS) entry which is preliminary data.</text>
</comment>
<reference evidence="2 3" key="1">
    <citation type="submission" date="2020-12" db="EMBL/GenBank/DDBJ databases">
        <title>Bacterial novel species Adhaeribacter sp. BT258 isolated from soil.</title>
        <authorList>
            <person name="Jung H.-Y."/>
        </authorList>
    </citation>
    <scope>NUCLEOTIDE SEQUENCE [LARGE SCALE GENOMIC DNA]</scope>
    <source>
        <strain evidence="2 3">BT258</strain>
    </source>
</reference>
<feature type="domain" description="N-acetyltransferase" evidence="1">
    <location>
        <begin position="1"/>
        <end position="155"/>
    </location>
</feature>
<dbReference type="Gene3D" id="3.40.630.30">
    <property type="match status" value="1"/>
</dbReference>
<protein>
    <submittedName>
        <fullName evidence="2">GNAT family N-acetyltransferase</fullName>
    </submittedName>
</protein>
<keyword evidence="3" id="KW-1185">Reference proteome</keyword>
<sequence length="277" mass="31342">MEIRTLKNTAPSQLVACFNEAFSDYFVPVSATEEAMQNRWRASRVDFNLSVGAFENDKLVAFIFTGVGELNGHKTAYNAGTGVIPAFRGRKLVSELYHFAIPLFKNAGITQCTLEVITQNEKAIKAYRNVGFEIGRTLHCYQGEIQPAISKIPFEIKRSKEIDFEELKPLQPFVFAWDFMNDGIKAANNYECWQLSDNNQLKAYLLLNPATGYIAQLGFDKTSPENYGLKLLQEVARMQRSFKINNVDAHSPETIKALSDAGLVHFISQYEMRKMLT</sequence>
<name>A0ABS1BZC3_9BACT</name>